<dbReference type="RefSeq" id="WP_378536467.1">
    <property type="nucleotide sequence ID" value="NZ_JBHSBH010000013.1"/>
</dbReference>
<organism evidence="2 3">
    <name type="scientific">Nocardiopsis sediminis</name>
    <dbReference type="NCBI Taxonomy" id="1778267"/>
    <lineage>
        <taxon>Bacteria</taxon>
        <taxon>Bacillati</taxon>
        <taxon>Actinomycetota</taxon>
        <taxon>Actinomycetes</taxon>
        <taxon>Streptosporangiales</taxon>
        <taxon>Nocardiopsidaceae</taxon>
        <taxon>Nocardiopsis</taxon>
    </lineage>
</organism>
<feature type="domain" description="ABC-type glycine betaine transport system substrate-binding" evidence="1">
    <location>
        <begin position="52"/>
        <end position="321"/>
    </location>
</feature>
<keyword evidence="3" id="KW-1185">Reference proteome</keyword>
<dbReference type="EMBL" id="JBHSBH010000013">
    <property type="protein sequence ID" value="MFC3998300.1"/>
    <property type="molecule type" value="Genomic_DNA"/>
</dbReference>
<dbReference type="Pfam" id="PF04069">
    <property type="entry name" value="OpuAC"/>
    <property type="match status" value="1"/>
</dbReference>
<dbReference type="SUPFAM" id="SSF53850">
    <property type="entry name" value="Periplasmic binding protein-like II"/>
    <property type="match status" value="1"/>
</dbReference>
<comment type="caution">
    <text evidence="2">The sequence shown here is derived from an EMBL/GenBank/DDBJ whole genome shotgun (WGS) entry which is preliminary data.</text>
</comment>
<name>A0ABV8FQE0_9ACTN</name>
<evidence type="ECO:0000313" key="3">
    <source>
        <dbReference type="Proteomes" id="UP001595847"/>
    </source>
</evidence>
<dbReference type="Proteomes" id="UP001595847">
    <property type="component" value="Unassembled WGS sequence"/>
</dbReference>
<sequence>MGPASAAGRARPAPRRGRRLRSALVRATAVALAVALVSSCAVRTTSMLRDPDTVRIALNGWVGYEASAAVLQTLLEDELGYQVQLVRVDEQPSWQAMDQGAVDMVVENWGHEDLMELYGPEGNGSVVDGGSTGNDGTLGWYVPRYLVEQYPGIDTVEGVKEHSAIFATPETGGETGQFLAGDPAFVTQDQGMIDHFGLDLEIVYAGSEAAQITEVRQRYAAEEPVLFYFYEPQWLFEELDLVHVEFPEYTDGCDADLTDVACDYPSYDLNKIFRTGFAEEGGPAYELLSNWQWTNDDQNAVAKMIADQGMDPQDAAAAWVEANPETWRPWLPASADR</sequence>
<reference evidence="3" key="1">
    <citation type="journal article" date="2019" name="Int. J. Syst. Evol. Microbiol.">
        <title>The Global Catalogue of Microorganisms (GCM) 10K type strain sequencing project: providing services to taxonomists for standard genome sequencing and annotation.</title>
        <authorList>
            <consortium name="The Broad Institute Genomics Platform"/>
            <consortium name="The Broad Institute Genome Sequencing Center for Infectious Disease"/>
            <person name="Wu L."/>
            <person name="Ma J."/>
        </authorList>
    </citation>
    <scope>NUCLEOTIDE SEQUENCE [LARGE SCALE GENOMIC DNA]</scope>
    <source>
        <strain evidence="3">TBRC 1826</strain>
    </source>
</reference>
<accession>A0ABV8FQE0</accession>
<dbReference type="Gene3D" id="3.40.190.10">
    <property type="entry name" value="Periplasmic binding protein-like II"/>
    <property type="match status" value="1"/>
</dbReference>
<dbReference type="InterPro" id="IPR007210">
    <property type="entry name" value="ABC_Gly_betaine_transp_sub-bd"/>
</dbReference>
<protein>
    <submittedName>
        <fullName evidence="2">ABC transporter substrate-binding protein</fullName>
    </submittedName>
</protein>
<gene>
    <name evidence="2" type="ORF">ACFOVU_20410</name>
</gene>
<proteinExistence type="predicted"/>
<evidence type="ECO:0000313" key="2">
    <source>
        <dbReference type="EMBL" id="MFC3998300.1"/>
    </source>
</evidence>
<evidence type="ECO:0000259" key="1">
    <source>
        <dbReference type="Pfam" id="PF04069"/>
    </source>
</evidence>
<dbReference type="CDD" id="cd13643">
    <property type="entry name" value="PBP2_BCP_2"/>
    <property type="match status" value="1"/>
</dbReference>
<dbReference type="Gene3D" id="3.40.190.100">
    <property type="entry name" value="Glycine betaine-binding periplasmic protein, domain 2"/>
    <property type="match status" value="1"/>
</dbReference>